<keyword evidence="2" id="KW-0812">Transmembrane</keyword>
<sequence>MLLVPVVFYFAIMFVCTIVSLITGKSFALKSLLFSFHSEGTKAVKDETSLRPQIVEVKFPELENEESMMLKQKKSAKNKGKAIKGKENEEKSAKNKRKAIKGNEDEEKVVKSIERKDERTVVEQVKKRSSTEQGAGDGIVDEFMY</sequence>
<feature type="compositionally biased region" description="Basic residues" evidence="1">
    <location>
        <begin position="71"/>
        <end position="83"/>
    </location>
</feature>
<keyword evidence="2" id="KW-0472">Membrane</keyword>
<reference evidence="4" key="1">
    <citation type="submission" date="2025-08" db="UniProtKB">
        <authorList>
            <consortium name="RefSeq"/>
        </authorList>
    </citation>
    <scope>IDENTIFICATION</scope>
    <source>
        <tissue evidence="4">Whole Larva</tissue>
    </source>
</reference>
<evidence type="ECO:0000313" key="3">
    <source>
        <dbReference type="Proteomes" id="UP000695000"/>
    </source>
</evidence>
<feature type="region of interest" description="Disordered" evidence="1">
    <location>
        <begin position="67"/>
        <end position="145"/>
    </location>
</feature>
<evidence type="ECO:0000313" key="4">
    <source>
        <dbReference type="RefSeq" id="XP_017778465.1"/>
    </source>
</evidence>
<keyword evidence="3" id="KW-1185">Reference proteome</keyword>
<evidence type="ECO:0000256" key="2">
    <source>
        <dbReference type="SAM" id="Phobius"/>
    </source>
</evidence>
<dbReference type="RefSeq" id="XP_017778465.1">
    <property type="nucleotide sequence ID" value="XM_017922976.1"/>
</dbReference>
<feature type="transmembrane region" description="Helical" evidence="2">
    <location>
        <begin position="6"/>
        <end position="24"/>
    </location>
</feature>
<feature type="compositionally biased region" description="Basic and acidic residues" evidence="1">
    <location>
        <begin position="108"/>
        <end position="130"/>
    </location>
</feature>
<keyword evidence="2" id="KW-1133">Transmembrane helix</keyword>
<dbReference type="Proteomes" id="UP000695000">
    <property type="component" value="Unplaced"/>
</dbReference>
<name>A0ABM1MV65_NICVS</name>
<feature type="compositionally biased region" description="Basic and acidic residues" evidence="1">
    <location>
        <begin position="84"/>
        <end position="93"/>
    </location>
</feature>
<protein>
    <submittedName>
        <fullName evidence="4">Uncharacterized protein LOC108564071</fullName>
    </submittedName>
</protein>
<accession>A0ABM1MV65</accession>
<proteinExistence type="predicted"/>
<gene>
    <name evidence="4" type="primary">LOC108564071</name>
</gene>
<dbReference type="GeneID" id="108564071"/>
<evidence type="ECO:0000256" key="1">
    <source>
        <dbReference type="SAM" id="MobiDB-lite"/>
    </source>
</evidence>
<organism evidence="3 4">
    <name type="scientific">Nicrophorus vespilloides</name>
    <name type="common">Boreal carrion beetle</name>
    <dbReference type="NCBI Taxonomy" id="110193"/>
    <lineage>
        <taxon>Eukaryota</taxon>
        <taxon>Metazoa</taxon>
        <taxon>Ecdysozoa</taxon>
        <taxon>Arthropoda</taxon>
        <taxon>Hexapoda</taxon>
        <taxon>Insecta</taxon>
        <taxon>Pterygota</taxon>
        <taxon>Neoptera</taxon>
        <taxon>Endopterygota</taxon>
        <taxon>Coleoptera</taxon>
        <taxon>Polyphaga</taxon>
        <taxon>Staphyliniformia</taxon>
        <taxon>Silphidae</taxon>
        <taxon>Nicrophorinae</taxon>
        <taxon>Nicrophorus</taxon>
    </lineage>
</organism>